<feature type="domain" description="Cysteinyl-tRNA synthetase class Ia DALR" evidence="17">
    <location>
        <begin position="340"/>
        <end position="389"/>
    </location>
</feature>
<comment type="similarity">
    <text evidence="3">Belongs to the class-I aminoacyl-tRNA synthetase family.</text>
</comment>
<dbReference type="InterPro" id="IPR015273">
    <property type="entry name" value="Cys-tRNA-synt_Ia_DALR"/>
</dbReference>
<evidence type="ECO:0000256" key="4">
    <source>
        <dbReference type="ARBA" id="ARBA00011245"/>
    </source>
</evidence>
<evidence type="ECO:0000256" key="1">
    <source>
        <dbReference type="ARBA" id="ARBA00001947"/>
    </source>
</evidence>
<keyword evidence="9" id="KW-0479">Metal-binding</keyword>
<evidence type="ECO:0000256" key="8">
    <source>
        <dbReference type="ARBA" id="ARBA00022598"/>
    </source>
</evidence>
<evidence type="ECO:0000256" key="13">
    <source>
        <dbReference type="ARBA" id="ARBA00022917"/>
    </source>
</evidence>
<evidence type="ECO:0000259" key="17">
    <source>
        <dbReference type="SMART" id="SM00840"/>
    </source>
</evidence>
<evidence type="ECO:0000256" key="2">
    <source>
        <dbReference type="ARBA" id="ARBA00004496"/>
    </source>
</evidence>
<evidence type="ECO:0000256" key="10">
    <source>
        <dbReference type="ARBA" id="ARBA00022741"/>
    </source>
</evidence>
<dbReference type="AlphaFoldDB" id="A0A6J4RRH4"/>
<dbReference type="EMBL" id="CADCVT010000046">
    <property type="protein sequence ID" value="CAA9477332.1"/>
    <property type="molecule type" value="Genomic_DNA"/>
</dbReference>
<dbReference type="InterPro" id="IPR015803">
    <property type="entry name" value="Cys-tRNA-ligase"/>
</dbReference>
<evidence type="ECO:0000256" key="5">
    <source>
        <dbReference type="ARBA" id="ARBA00012832"/>
    </source>
</evidence>
<protein>
    <recommendedName>
        <fullName evidence="6 16">Cysteine--tRNA ligase</fullName>
        <ecNumber evidence="5 16">6.1.1.16</ecNumber>
    </recommendedName>
</protein>
<dbReference type="GO" id="GO:0006423">
    <property type="term" value="P:cysteinyl-tRNA aminoacylation"/>
    <property type="evidence" value="ECO:0007669"/>
    <property type="project" value="UniProtKB-UniRule"/>
</dbReference>
<evidence type="ECO:0000256" key="9">
    <source>
        <dbReference type="ARBA" id="ARBA00022723"/>
    </source>
</evidence>
<dbReference type="NCBIfam" id="TIGR00435">
    <property type="entry name" value="cysS"/>
    <property type="match status" value="1"/>
</dbReference>
<organism evidence="18">
    <name type="scientific">uncultured Solirubrobacteraceae bacterium</name>
    <dbReference type="NCBI Taxonomy" id="1162706"/>
    <lineage>
        <taxon>Bacteria</taxon>
        <taxon>Bacillati</taxon>
        <taxon>Actinomycetota</taxon>
        <taxon>Thermoleophilia</taxon>
        <taxon>Solirubrobacterales</taxon>
        <taxon>Solirubrobacteraceae</taxon>
        <taxon>environmental samples</taxon>
    </lineage>
</organism>
<comment type="cofactor">
    <cofactor evidence="1">
        <name>Zn(2+)</name>
        <dbReference type="ChEBI" id="CHEBI:29105"/>
    </cofactor>
</comment>
<sequence length="423" mass="46761">MVRLHDTRTGEDLPLEAEQGERVGIYACGPTVYNRIHIGNARPYVVFSLLRRFLAHEGYAPVLVINVTDVNDKIYDAAGDRPSAELAAEMTRFYEADTELLGLGRPDHEPKAAETIGPIVGLIEELVNRGNAYECNGDVYFRVRSDPQYGALSHREVDAMDQGEGVEGSDRKEDPLDFALWKATKPGEDTSWDSPWGPGRPGWHIECSAMAEELLGVGFHIHGGGSDLVFPHHENEAAQTRCGRGAELAQIWMHNGMLQLGGEKMAKSVGNIERLADAVERWGRDTLVYFFSTAHYRQPIQYSDEALTQAATTVGRIRDFARGLDPEAASATELEGVREQFFAALRDDFNTPGALAALFEWIRLARARNETGGADLHAMLAVLGLENLFDAGREPTAEDLALLDQRQAARKGRDFAEADRLRD</sequence>
<dbReference type="HAMAP" id="MF_00041">
    <property type="entry name" value="Cys_tRNA_synth"/>
    <property type="match status" value="1"/>
</dbReference>
<dbReference type="Gene3D" id="3.40.50.620">
    <property type="entry name" value="HUPs"/>
    <property type="match status" value="1"/>
</dbReference>
<dbReference type="InterPro" id="IPR024909">
    <property type="entry name" value="Cys-tRNA/MSH_ligase"/>
</dbReference>
<dbReference type="SMART" id="SM00840">
    <property type="entry name" value="DALR_2"/>
    <property type="match status" value="1"/>
</dbReference>
<dbReference type="InterPro" id="IPR014729">
    <property type="entry name" value="Rossmann-like_a/b/a_fold"/>
</dbReference>
<dbReference type="SUPFAM" id="SSF52374">
    <property type="entry name" value="Nucleotidylyl transferase"/>
    <property type="match status" value="1"/>
</dbReference>
<keyword evidence="8 18" id="KW-0436">Ligase</keyword>
<keyword evidence="12" id="KW-0067">ATP-binding</keyword>
<evidence type="ECO:0000256" key="11">
    <source>
        <dbReference type="ARBA" id="ARBA00022833"/>
    </source>
</evidence>
<dbReference type="GO" id="GO:0046872">
    <property type="term" value="F:metal ion binding"/>
    <property type="evidence" value="ECO:0007669"/>
    <property type="project" value="UniProtKB-KW"/>
</dbReference>
<evidence type="ECO:0000313" key="18">
    <source>
        <dbReference type="EMBL" id="CAA9477332.1"/>
    </source>
</evidence>
<comment type="subcellular location">
    <subcellularLocation>
        <location evidence="2">Cytoplasm</location>
    </subcellularLocation>
</comment>
<proteinExistence type="inferred from homology"/>
<feature type="non-terminal residue" evidence="18">
    <location>
        <position position="423"/>
    </location>
</feature>
<evidence type="ECO:0000256" key="12">
    <source>
        <dbReference type="ARBA" id="ARBA00022840"/>
    </source>
</evidence>
<dbReference type="Pfam" id="PF01406">
    <property type="entry name" value="tRNA-synt_1e"/>
    <property type="match status" value="1"/>
</dbReference>
<dbReference type="GO" id="GO:0005829">
    <property type="term" value="C:cytosol"/>
    <property type="evidence" value="ECO:0007669"/>
    <property type="project" value="TreeGrafter"/>
</dbReference>
<keyword evidence="11" id="KW-0862">Zinc</keyword>
<comment type="catalytic activity">
    <reaction evidence="15">
        <text>tRNA(Cys) + L-cysteine + ATP = L-cysteinyl-tRNA(Cys) + AMP + diphosphate</text>
        <dbReference type="Rhea" id="RHEA:17773"/>
        <dbReference type="Rhea" id="RHEA-COMP:9661"/>
        <dbReference type="Rhea" id="RHEA-COMP:9679"/>
        <dbReference type="ChEBI" id="CHEBI:30616"/>
        <dbReference type="ChEBI" id="CHEBI:33019"/>
        <dbReference type="ChEBI" id="CHEBI:35235"/>
        <dbReference type="ChEBI" id="CHEBI:78442"/>
        <dbReference type="ChEBI" id="CHEBI:78517"/>
        <dbReference type="ChEBI" id="CHEBI:456215"/>
        <dbReference type="EC" id="6.1.1.16"/>
    </reaction>
</comment>
<evidence type="ECO:0000256" key="14">
    <source>
        <dbReference type="ARBA" id="ARBA00023146"/>
    </source>
</evidence>
<evidence type="ECO:0000256" key="3">
    <source>
        <dbReference type="ARBA" id="ARBA00005594"/>
    </source>
</evidence>
<dbReference type="SUPFAM" id="SSF47323">
    <property type="entry name" value="Anticodon-binding domain of a subclass of class I aminoacyl-tRNA synthetases"/>
    <property type="match status" value="1"/>
</dbReference>
<keyword evidence="10" id="KW-0547">Nucleotide-binding</keyword>
<accession>A0A6J4RRH4</accession>
<evidence type="ECO:0000256" key="7">
    <source>
        <dbReference type="ARBA" id="ARBA00022490"/>
    </source>
</evidence>
<comment type="subunit">
    <text evidence="4">Monomer.</text>
</comment>
<gene>
    <name evidence="18" type="ORF">AVDCRST_MAG85-428</name>
</gene>
<dbReference type="GO" id="GO:0005524">
    <property type="term" value="F:ATP binding"/>
    <property type="evidence" value="ECO:0007669"/>
    <property type="project" value="UniProtKB-KW"/>
</dbReference>
<reference evidence="18" key="1">
    <citation type="submission" date="2020-02" db="EMBL/GenBank/DDBJ databases">
        <authorList>
            <person name="Meier V. D."/>
        </authorList>
    </citation>
    <scope>NUCLEOTIDE SEQUENCE</scope>
    <source>
        <strain evidence="18">AVDCRST_MAG85</strain>
    </source>
</reference>
<evidence type="ECO:0000256" key="16">
    <source>
        <dbReference type="NCBIfam" id="TIGR00435"/>
    </source>
</evidence>
<evidence type="ECO:0000256" key="6">
    <source>
        <dbReference type="ARBA" id="ARBA00014738"/>
    </source>
</evidence>
<dbReference type="InterPro" id="IPR009080">
    <property type="entry name" value="tRNAsynth_Ia_anticodon-bd"/>
</dbReference>
<keyword evidence="7" id="KW-0963">Cytoplasm</keyword>
<name>A0A6J4RRH4_9ACTN</name>
<keyword evidence="13" id="KW-0648">Protein biosynthesis</keyword>
<dbReference type="PANTHER" id="PTHR10890:SF3">
    <property type="entry name" value="CYSTEINE--TRNA LIGASE, CYTOPLASMIC"/>
    <property type="match status" value="1"/>
</dbReference>
<dbReference type="EC" id="6.1.1.16" evidence="5 16"/>
<evidence type="ECO:0000256" key="15">
    <source>
        <dbReference type="ARBA" id="ARBA00047398"/>
    </source>
</evidence>
<dbReference type="PRINTS" id="PR00983">
    <property type="entry name" value="TRNASYNTHCYS"/>
</dbReference>
<dbReference type="PANTHER" id="PTHR10890">
    <property type="entry name" value="CYSTEINYL-TRNA SYNTHETASE"/>
    <property type="match status" value="1"/>
</dbReference>
<keyword evidence="14 18" id="KW-0030">Aminoacyl-tRNA synthetase</keyword>
<dbReference type="Gene3D" id="1.20.120.1910">
    <property type="entry name" value="Cysteine-tRNA ligase, C-terminal anti-codon recognition domain"/>
    <property type="match status" value="1"/>
</dbReference>
<dbReference type="GO" id="GO:0004817">
    <property type="term" value="F:cysteine-tRNA ligase activity"/>
    <property type="evidence" value="ECO:0007669"/>
    <property type="project" value="UniProtKB-UniRule"/>
</dbReference>
<dbReference type="InterPro" id="IPR032678">
    <property type="entry name" value="tRNA-synt_1_cat_dom"/>
</dbReference>
<dbReference type="Pfam" id="PF09190">
    <property type="entry name" value="DALR_2"/>
    <property type="match status" value="1"/>
</dbReference>